<evidence type="ECO:0000313" key="1">
    <source>
        <dbReference type="EMBL" id="KRH26148.1"/>
    </source>
</evidence>
<sequence>MGHGVISLVLDASLGCAESNKLRFFPLQKGDPFPPLSKMMKMKSAGLQVLWIL</sequence>
<evidence type="ECO:0000313" key="3">
    <source>
        <dbReference type="Proteomes" id="UP000008827"/>
    </source>
</evidence>
<evidence type="ECO:0000313" key="2">
    <source>
        <dbReference type="EnsemblPlants" id="KRH26148"/>
    </source>
</evidence>
<dbReference type="PaxDb" id="3847-GLYMA0405S00230.1"/>
<dbReference type="InParanoid" id="K7KHA0"/>
<keyword evidence="3" id="KW-1185">Reference proteome</keyword>
<protein>
    <submittedName>
        <fullName evidence="1 2">Uncharacterized protein</fullName>
    </submittedName>
</protein>
<dbReference type="AlphaFoldDB" id="K7KHA0"/>
<reference evidence="1 2" key="1">
    <citation type="journal article" date="2010" name="Nature">
        <title>Genome sequence of the palaeopolyploid soybean.</title>
        <authorList>
            <person name="Schmutz J."/>
            <person name="Cannon S.B."/>
            <person name="Schlueter J."/>
            <person name="Ma J."/>
            <person name="Mitros T."/>
            <person name="Nelson W."/>
            <person name="Hyten D.L."/>
            <person name="Song Q."/>
            <person name="Thelen J.J."/>
            <person name="Cheng J."/>
            <person name="Xu D."/>
            <person name="Hellsten U."/>
            <person name="May G.D."/>
            <person name="Yu Y."/>
            <person name="Sakurai T."/>
            <person name="Umezawa T."/>
            <person name="Bhattacharyya M.K."/>
            <person name="Sandhu D."/>
            <person name="Valliyodan B."/>
            <person name="Lindquist E."/>
            <person name="Peto M."/>
            <person name="Grant D."/>
            <person name="Shu S."/>
            <person name="Goodstein D."/>
            <person name="Barry K."/>
            <person name="Futrell-Griggs M."/>
            <person name="Abernathy B."/>
            <person name="Du J."/>
            <person name="Tian Z."/>
            <person name="Zhu L."/>
            <person name="Gill N."/>
            <person name="Joshi T."/>
            <person name="Libault M."/>
            <person name="Sethuraman A."/>
            <person name="Zhang X.-C."/>
            <person name="Shinozaki K."/>
            <person name="Nguyen H.T."/>
            <person name="Wing R.A."/>
            <person name="Cregan P."/>
            <person name="Specht J."/>
            <person name="Grimwood J."/>
            <person name="Rokhsar D."/>
            <person name="Stacey G."/>
            <person name="Shoemaker R.C."/>
            <person name="Jackson S.A."/>
        </authorList>
    </citation>
    <scope>NUCLEOTIDE SEQUENCE [LARGE SCALE GENOMIC DNA]</scope>
    <source>
        <strain evidence="2">cv. Williams 82</strain>
        <tissue evidence="1">Callus</tissue>
    </source>
</reference>
<reference evidence="1" key="3">
    <citation type="submission" date="2018-07" db="EMBL/GenBank/DDBJ databases">
        <title>WGS assembly of Glycine max.</title>
        <authorList>
            <person name="Schmutz J."/>
            <person name="Cannon S."/>
            <person name="Schlueter J."/>
            <person name="Ma J."/>
            <person name="Mitros T."/>
            <person name="Nelson W."/>
            <person name="Hyten D."/>
            <person name="Song Q."/>
            <person name="Thelen J."/>
            <person name="Cheng J."/>
            <person name="Xu D."/>
            <person name="Hellsten U."/>
            <person name="May G."/>
            <person name="Yu Y."/>
            <person name="Sakurai T."/>
            <person name="Umezawa T."/>
            <person name="Bhattacharyya M."/>
            <person name="Sandhu D."/>
            <person name="Valliyodan B."/>
            <person name="Lindquist E."/>
            <person name="Peto M."/>
            <person name="Grant D."/>
            <person name="Shu S."/>
            <person name="Goodstein D."/>
            <person name="Barry K."/>
            <person name="Futrell-Griggs M."/>
            <person name="Abernathy B."/>
            <person name="Du J."/>
            <person name="Tian Z."/>
            <person name="Zhu L."/>
            <person name="Gill N."/>
            <person name="Joshi T."/>
            <person name="Libault M."/>
            <person name="Sethuraman A."/>
            <person name="Zhang X."/>
            <person name="Shinozaki K."/>
            <person name="Nguyen H."/>
            <person name="Wing R."/>
            <person name="Cregan P."/>
            <person name="Specht J."/>
            <person name="Grimwood J."/>
            <person name="Rokhsar D."/>
            <person name="Stacey G."/>
            <person name="Shoemaker R."/>
            <person name="Jackson S."/>
        </authorList>
    </citation>
    <scope>NUCLEOTIDE SEQUENCE</scope>
    <source>
        <tissue evidence="1">Callus</tissue>
    </source>
</reference>
<proteinExistence type="predicted"/>
<reference evidence="2" key="2">
    <citation type="submission" date="2018-02" db="UniProtKB">
        <authorList>
            <consortium name="EnsemblPlants"/>
        </authorList>
    </citation>
    <scope>IDENTIFICATION</scope>
    <source>
        <strain evidence="2">Williams 82</strain>
    </source>
</reference>
<organism evidence="2">
    <name type="scientific">Glycine max</name>
    <name type="common">Soybean</name>
    <name type="synonym">Glycine hispida</name>
    <dbReference type="NCBI Taxonomy" id="3847"/>
    <lineage>
        <taxon>Eukaryota</taxon>
        <taxon>Viridiplantae</taxon>
        <taxon>Streptophyta</taxon>
        <taxon>Embryophyta</taxon>
        <taxon>Tracheophyta</taxon>
        <taxon>Spermatophyta</taxon>
        <taxon>Magnoliopsida</taxon>
        <taxon>eudicotyledons</taxon>
        <taxon>Gunneridae</taxon>
        <taxon>Pentapetalae</taxon>
        <taxon>rosids</taxon>
        <taxon>fabids</taxon>
        <taxon>Fabales</taxon>
        <taxon>Fabaceae</taxon>
        <taxon>Papilionoideae</taxon>
        <taxon>50 kb inversion clade</taxon>
        <taxon>NPAAA clade</taxon>
        <taxon>indigoferoid/millettioid clade</taxon>
        <taxon>Phaseoleae</taxon>
        <taxon>Glycine</taxon>
        <taxon>Glycine subgen. Soja</taxon>
    </lineage>
</organism>
<dbReference type="EMBL" id="CM000845">
    <property type="protein sequence ID" value="KRH26148.1"/>
    <property type="molecule type" value="Genomic_DNA"/>
</dbReference>
<dbReference type="Gramene" id="KRH26148">
    <property type="protein sequence ID" value="KRH26148"/>
    <property type="gene ID" value="GLYMA_12G155100"/>
</dbReference>
<accession>K7KHA0</accession>
<dbReference type="HOGENOM" id="CLU_3072565_0_0_1"/>
<name>K7KHA0_SOYBN</name>
<dbReference type="EnsemblPlants" id="KRH26148">
    <property type="protein sequence ID" value="KRH26148"/>
    <property type="gene ID" value="GLYMA_12G155100"/>
</dbReference>
<dbReference type="Proteomes" id="UP000008827">
    <property type="component" value="Chromosome 12"/>
</dbReference>
<gene>
    <name evidence="1" type="ORF">GLYMA_12G155100</name>
</gene>